<proteinExistence type="predicted"/>
<dbReference type="EMBL" id="UINC01018995">
    <property type="protein sequence ID" value="SVA80192.1"/>
    <property type="molecule type" value="Genomic_DNA"/>
</dbReference>
<keyword evidence="1" id="KW-0472">Membrane</keyword>
<name>A0A381YU92_9ZZZZ</name>
<feature type="transmembrane region" description="Helical" evidence="1">
    <location>
        <begin position="547"/>
        <end position="565"/>
    </location>
</feature>
<sequence length="667" mass="73859">MIWLRRVLVVPLIIVLIAALQIATIANFTAGTLLTPQFYLDRLSESNIYFFSLNDLPISALSEIKSRSNEGSINYTDVIQMSDAEIVRTLNIIIPPEWVKSSVESSGVAAGDYIRGTTEEFDIHIPLANRAAVASQQLKKIIESSNLHEFAMETQVKPAVISAASRNWPLGITVSEERLMKSVEEVASKKWVSEEITSALDEVIPYVVGEKDGFSINVRFDNRVEVASSELKQLLRESDYYNLLYDELMGPTIRSSIGELAVLPHQVQLTEEEIVAVLRKVAPPEWVEKQVENALDEAAEYLVGNEESLTLSIDISDNKEAAVDGLINLATKRLDEHLESLPNCSLNDVEQILASRSAELPFCYPSETGLKTRMKTIVDKYRKDVINSVRPRILESIPNSISFDESSLSDKPSRHSEYKIASGSISMSVSDTSAVSSTLHDLRELIIEGWQFTDNDLRSMITISGGEETWERFMHARELMSAGFKYSDSDLQDTLFKSGGQKSLDDLQTARNYLHMAGKYRFAAYAPAVLIAVFIGMLGGRAWISRLAWSAASTAIASLLIWAAWGPVFESLAMPTIESTIQTTMNQLITTPGSYPDTTALVVRKLTSIAESTVREVAGGIAGSGLNSFLFSIIFLVGAGIWRSWGFFFNLLPEKVTRGFSYSSPNR</sequence>
<dbReference type="AlphaFoldDB" id="A0A381YU92"/>
<feature type="transmembrane region" description="Helical" evidence="1">
    <location>
        <begin position="629"/>
        <end position="652"/>
    </location>
</feature>
<organism evidence="2">
    <name type="scientific">marine metagenome</name>
    <dbReference type="NCBI Taxonomy" id="408172"/>
    <lineage>
        <taxon>unclassified sequences</taxon>
        <taxon>metagenomes</taxon>
        <taxon>ecological metagenomes</taxon>
    </lineage>
</organism>
<feature type="transmembrane region" description="Helical" evidence="1">
    <location>
        <begin position="522"/>
        <end position="540"/>
    </location>
</feature>
<evidence type="ECO:0000256" key="1">
    <source>
        <dbReference type="SAM" id="Phobius"/>
    </source>
</evidence>
<reference evidence="2" key="1">
    <citation type="submission" date="2018-05" db="EMBL/GenBank/DDBJ databases">
        <authorList>
            <person name="Lanie J.A."/>
            <person name="Ng W.-L."/>
            <person name="Kazmierczak K.M."/>
            <person name="Andrzejewski T.M."/>
            <person name="Davidsen T.M."/>
            <person name="Wayne K.J."/>
            <person name="Tettelin H."/>
            <person name="Glass J.I."/>
            <person name="Rusch D."/>
            <person name="Podicherti R."/>
            <person name="Tsui H.-C.T."/>
            <person name="Winkler M.E."/>
        </authorList>
    </citation>
    <scope>NUCLEOTIDE SEQUENCE</scope>
</reference>
<protein>
    <submittedName>
        <fullName evidence="2">Uncharacterized protein</fullName>
    </submittedName>
</protein>
<gene>
    <name evidence="2" type="ORF">METZ01_LOCUS133046</name>
</gene>
<accession>A0A381YU92</accession>
<evidence type="ECO:0000313" key="2">
    <source>
        <dbReference type="EMBL" id="SVA80192.1"/>
    </source>
</evidence>
<keyword evidence="1" id="KW-1133">Transmembrane helix</keyword>
<keyword evidence="1" id="KW-0812">Transmembrane</keyword>